<reference evidence="2 3" key="1">
    <citation type="submission" date="2019-03" db="EMBL/GenBank/DDBJ databases">
        <title>Draft Genome Sequence of Duganella callidus sp. nov., a Novel Duganella Species Isolated from Cultivated Soil.</title>
        <authorList>
            <person name="Raths R."/>
            <person name="Peta V."/>
            <person name="Bucking H."/>
        </authorList>
    </citation>
    <scope>NUCLEOTIDE SEQUENCE [LARGE SCALE GENOMIC DNA]</scope>
    <source>
        <strain evidence="2 3">DN04</strain>
    </source>
</reference>
<dbReference type="InterPro" id="IPR052919">
    <property type="entry name" value="TA_system_RNase"/>
</dbReference>
<evidence type="ECO:0000313" key="3">
    <source>
        <dbReference type="Proteomes" id="UP000297729"/>
    </source>
</evidence>
<dbReference type="Gene3D" id="3.40.50.1010">
    <property type="entry name" value="5'-nuclease"/>
    <property type="match status" value="1"/>
</dbReference>
<dbReference type="InterPro" id="IPR041705">
    <property type="entry name" value="PIN_Sll0205"/>
</dbReference>
<dbReference type="InterPro" id="IPR002716">
    <property type="entry name" value="PIN_dom"/>
</dbReference>
<evidence type="ECO:0000313" key="2">
    <source>
        <dbReference type="EMBL" id="TFW23417.1"/>
    </source>
</evidence>
<dbReference type="Pfam" id="PF01850">
    <property type="entry name" value="PIN"/>
    <property type="match status" value="1"/>
</dbReference>
<proteinExistence type="predicted"/>
<sequence length="131" mass="14674">MILLDTHALVWWVEFSPRLSNTARQAIATERQSGRIGISAFSCWQIALLVSRGKLSISNEINTWLAAIEALNRICFIPVDHAIAVRSVYLPAGLHDDPADRIIVATAMMKNIPIVTVDTRIRAYPHVQTIW</sequence>
<dbReference type="PANTHER" id="PTHR36173">
    <property type="entry name" value="RIBONUCLEASE VAPC16-RELATED"/>
    <property type="match status" value="1"/>
</dbReference>
<organism evidence="2 3">
    <name type="scientific">Duganella callida</name>
    <dbReference type="NCBI Taxonomy" id="2561932"/>
    <lineage>
        <taxon>Bacteria</taxon>
        <taxon>Pseudomonadati</taxon>
        <taxon>Pseudomonadota</taxon>
        <taxon>Betaproteobacteria</taxon>
        <taxon>Burkholderiales</taxon>
        <taxon>Oxalobacteraceae</taxon>
        <taxon>Telluria group</taxon>
        <taxon>Duganella</taxon>
    </lineage>
</organism>
<comment type="caution">
    <text evidence="2">The sequence shown here is derived from an EMBL/GenBank/DDBJ whole genome shotgun (WGS) entry which is preliminary data.</text>
</comment>
<feature type="domain" description="PIN" evidence="1">
    <location>
        <begin position="2"/>
        <end position="125"/>
    </location>
</feature>
<dbReference type="InterPro" id="IPR029060">
    <property type="entry name" value="PIN-like_dom_sf"/>
</dbReference>
<dbReference type="PANTHER" id="PTHR36173:SF1">
    <property type="entry name" value="RIBONUCLEASE VAPC22"/>
    <property type="match status" value="1"/>
</dbReference>
<dbReference type="Proteomes" id="UP000297729">
    <property type="component" value="Unassembled WGS sequence"/>
</dbReference>
<evidence type="ECO:0000259" key="1">
    <source>
        <dbReference type="Pfam" id="PF01850"/>
    </source>
</evidence>
<dbReference type="AlphaFoldDB" id="A0A4Y9SGR0"/>
<keyword evidence="3" id="KW-1185">Reference proteome</keyword>
<dbReference type="CDD" id="cd09872">
    <property type="entry name" value="PIN_Sll0205-like"/>
    <property type="match status" value="1"/>
</dbReference>
<protein>
    <submittedName>
        <fullName evidence="2">Type II toxin-antitoxin system VapC family toxin</fullName>
    </submittedName>
</protein>
<dbReference type="EMBL" id="SPVG01000107">
    <property type="protein sequence ID" value="TFW23417.1"/>
    <property type="molecule type" value="Genomic_DNA"/>
</dbReference>
<accession>A0A4Y9SGR0</accession>
<name>A0A4Y9SGR0_9BURK</name>
<dbReference type="RefSeq" id="WP_135201661.1">
    <property type="nucleotide sequence ID" value="NZ_SPVG01000107.1"/>
</dbReference>
<gene>
    <name evidence="2" type="ORF">E4L98_11275</name>
</gene>
<dbReference type="OrthoDB" id="9798990at2"/>
<dbReference type="SUPFAM" id="SSF88723">
    <property type="entry name" value="PIN domain-like"/>
    <property type="match status" value="1"/>
</dbReference>